<protein>
    <submittedName>
        <fullName evidence="1">Tyramine oxidase subunit B</fullName>
    </submittedName>
</protein>
<dbReference type="InterPro" id="IPR003462">
    <property type="entry name" value="ODC_Mu_crystall"/>
</dbReference>
<dbReference type="EMBL" id="JAQLGM010000030">
    <property type="protein sequence ID" value="MDB2001018.1"/>
    <property type="molecule type" value="Genomic_DNA"/>
</dbReference>
<dbReference type="InterPro" id="IPR036291">
    <property type="entry name" value="NAD(P)-bd_dom_sf"/>
</dbReference>
<dbReference type="AlphaFoldDB" id="A0AAW5F3A4"/>
<proteinExistence type="predicted"/>
<dbReference type="Proteomes" id="UP001203136">
    <property type="component" value="Unassembled WGS sequence"/>
</dbReference>
<dbReference type="Proteomes" id="UP001300871">
    <property type="component" value="Unassembled WGS sequence"/>
</dbReference>
<evidence type="ECO:0000313" key="2">
    <source>
        <dbReference type="EMBL" id="MDB2001018.1"/>
    </source>
</evidence>
<evidence type="ECO:0000313" key="3">
    <source>
        <dbReference type="Proteomes" id="UP001203136"/>
    </source>
</evidence>
<dbReference type="RefSeq" id="WP_021642338.1">
    <property type="nucleotide sequence ID" value="NZ_JADMOJ010000025.1"/>
</dbReference>
<dbReference type="Pfam" id="PF02423">
    <property type="entry name" value="OCD_Mu_crystall"/>
    <property type="match status" value="1"/>
</dbReference>
<dbReference type="PIRSF" id="PIRSF001439">
    <property type="entry name" value="CryM"/>
    <property type="match status" value="1"/>
</dbReference>
<sequence length="375" mass="41692">MERKQVGFRFLSEPDMIKAGVLDVKKCVEVMDDTFKLLGAGDFVMGGYNQSSHGCMLWYPKDTPFPNMPVAGPDRRYMAMPAYIGGRYNCCGVKWYGSNITNPKERGLPRSILMVGLNDVVTGEPLAIMSANLLSAMRTGCVPGVAAKYLARRDAKSLGVIGCGVISRACARGILNSMPGVKRMYLNDIVRASAESFAEEFRKEYDIEIIIKEDLKEAVTDSDVISVAAAGPVPVVIDKDWLKPGCLFTATGHAELSEECWMENQVVFDYWPMHEVWYDEGKMHPDGIESTKDWAPSYQMLKLLDQGKVKAEDMLSLSDVAAGKVNPRKSEEEKILFISGGLPVEDVSWGYTLFEEAARQELGTMLTLWEQAHWL</sequence>
<name>A0AAW5F3A4_CLOSY</name>
<dbReference type="GO" id="GO:0005737">
    <property type="term" value="C:cytoplasm"/>
    <property type="evidence" value="ECO:0007669"/>
    <property type="project" value="TreeGrafter"/>
</dbReference>
<comment type="caution">
    <text evidence="1">The sequence shown here is derived from an EMBL/GenBank/DDBJ whole genome shotgun (WGS) entry which is preliminary data.</text>
</comment>
<organism evidence="1 3">
    <name type="scientific">Clostridium symbiosum</name>
    <name type="common">Bacteroides symbiosus</name>
    <dbReference type="NCBI Taxonomy" id="1512"/>
    <lineage>
        <taxon>Bacteria</taxon>
        <taxon>Bacillati</taxon>
        <taxon>Bacillota</taxon>
        <taxon>Clostridia</taxon>
        <taxon>Lachnospirales</taxon>
        <taxon>Lachnospiraceae</taxon>
        <taxon>Otoolea</taxon>
    </lineage>
</organism>
<dbReference type="Gene3D" id="3.30.1780.10">
    <property type="entry name" value="ornithine cyclodeaminase, domain 1"/>
    <property type="match status" value="1"/>
</dbReference>
<accession>A0AAW5F3A4</accession>
<dbReference type="EMBL" id="JAINVB010000001">
    <property type="protein sequence ID" value="MCK0085467.1"/>
    <property type="molecule type" value="Genomic_DNA"/>
</dbReference>
<gene>
    <name evidence="1" type="ORF">K5I21_06195</name>
    <name evidence="2" type="ORF">PM006_12480</name>
</gene>
<dbReference type="PANTHER" id="PTHR13812:SF19">
    <property type="entry name" value="KETIMINE REDUCTASE MU-CRYSTALLIN"/>
    <property type="match status" value="1"/>
</dbReference>
<dbReference type="SUPFAM" id="SSF51735">
    <property type="entry name" value="NAD(P)-binding Rossmann-fold domains"/>
    <property type="match status" value="1"/>
</dbReference>
<evidence type="ECO:0000313" key="1">
    <source>
        <dbReference type="EMBL" id="MCK0085467.1"/>
    </source>
</evidence>
<dbReference type="InterPro" id="IPR023401">
    <property type="entry name" value="ODC_N"/>
</dbReference>
<reference evidence="2" key="2">
    <citation type="submission" date="2023-01" db="EMBL/GenBank/DDBJ databases">
        <title>Human gut microbiome strain richness.</title>
        <authorList>
            <person name="Chen-Liaw A."/>
        </authorList>
    </citation>
    <scope>NUCLEOTIDE SEQUENCE</scope>
    <source>
        <strain evidence="2">B1_m1001713B170214d0_201011</strain>
    </source>
</reference>
<dbReference type="NCBIfam" id="NF004848">
    <property type="entry name" value="PRK06199.1"/>
    <property type="match status" value="1"/>
</dbReference>
<dbReference type="PANTHER" id="PTHR13812">
    <property type="entry name" value="KETIMINE REDUCTASE MU-CRYSTALLIN"/>
    <property type="match status" value="1"/>
</dbReference>
<reference evidence="1" key="1">
    <citation type="journal article" date="2022" name="Cell Host Microbe">
        <title>Colonization of the live biotherapeutic product VE303 and modulation of the microbiota and metabolites in healthy volunteers.</title>
        <authorList>
            <person name="Dsouza M."/>
            <person name="Menon R."/>
            <person name="Crossette E."/>
            <person name="Bhattarai S.K."/>
            <person name="Schneider J."/>
            <person name="Kim Y.G."/>
            <person name="Reddy S."/>
            <person name="Caballero S."/>
            <person name="Felix C."/>
            <person name="Cornacchione L."/>
            <person name="Hendrickson J."/>
            <person name="Watson A.R."/>
            <person name="Minot S.S."/>
            <person name="Greenfield N."/>
            <person name="Schopf L."/>
            <person name="Szabady R."/>
            <person name="Patarroyo J."/>
            <person name="Smith W."/>
            <person name="Harrison P."/>
            <person name="Kuijper E.J."/>
            <person name="Kelly C.P."/>
            <person name="Olle B."/>
            <person name="Bobilev D."/>
            <person name="Silber J.L."/>
            <person name="Bucci V."/>
            <person name="Roberts B."/>
            <person name="Faith J."/>
            <person name="Norman J.M."/>
        </authorList>
    </citation>
    <scope>NUCLEOTIDE SEQUENCE</scope>
    <source>
        <strain evidence="1">VE303-04</strain>
    </source>
</reference>
<dbReference type="Gene3D" id="3.40.50.720">
    <property type="entry name" value="NAD(P)-binding Rossmann-like Domain"/>
    <property type="match status" value="1"/>
</dbReference>